<protein>
    <submittedName>
        <fullName evidence="1">Uncharacterized protein</fullName>
    </submittedName>
</protein>
<proteinExistence type="predicted"/>
<name>A0A517QXN4_9PLAN</name>
<dbReference type="OrthoDB" id="9802290at2"/>
<accession>A0A517QXN4</accession>
<dbReference type="Proteomes" id="UP000317318">
    <property type="component" value="Chromosome"/>
</dbReference>
<gene>
    <name evidence="1" type="ORF">Pan189_07720</name>
</gene>
<organism evidence="1 2">
    <name type="scientific">Stratiformator vulcanicus</name>
    <dbReference type="NCBI Taxonomy" id="2527980"/>
    <lineage>
        <taxon>Bacteria</taxon>
        <taxon>Pseudomonadati</taxon>
        <taxon>Planctomycetota</taxon>
        <taxon>Planctomycetia</taxon>
        <taxon>Planctomycetales</taxon>
        <taxon>Planctomycetaceae</taxon>
        <taxon>Stratiformator</taxon>
    </lineage>
</organism>
<keyword evidence="2" id="KW-1185">Reference proteome</keyword>
<dbReference type="AlphaFoldDB" id="A0A517QXN4"/>
<evidence type="ECO:0000313" key="1">
    <source>
        <dbReference type="EMBL" id="QDT36416.1"/>
    </source>
</evidence>
<sequence length="82" mass="9141">MTVSEELRQFHEFASNRLLNDSAELSLEELLDQWRFENPSSMSVGKDVSAVKEAIKDYKEGDRGTIAGEHSATLRAELGIGE</sequence>
<evidence type="ECO:0000313" key="2">
    <source>
        <dbReference type="Proteomes" id="UP000317318"/>
    </source>
</evidence>
<dbReference type="KEGG" id="svp:Pan189_07720"/>
<dbReference type="RefSeq" id="WP_145362621.1">
    <property type="nucleotide sequence ID" value="NZ_CP036268.1"/>
</dbReference>
<reference evidence="1 2" key="1">
    <citation type="submission" date="2019-02" db="EMBL/GenBank/DDBJ databases">
        <title>Deep-cultivation of Planctomycetes and their phenomic and genomic characterization uncovers novel biology.</title>
        <authorList>
            <person name="Wiegand S."/>
            <person name="Jogler M."/>
            <person name="Boedeker C."/>
            <person name="Pinto D."/>
            <person name="Vollmers J."/>
            <person name="Rivas-Marin E."/>
            <person name="Kohn T."/>
            <person name="Peeters S.H."/>
            <person name="Heuer A."/>
            <person name="Rast P."/>
            <person name="Oberbeckmann S."/>
            <person name="Bunk B."/>
            <person name="Jeske O."/>
            <person name="Meyerdierks A."/>
            <person name="Storesund J.E."/>
            <person name="Kallscheuer N."/>
            <person name="Luecker S."/>
            <person name="Lage O.M."/>
            <person name="Pohl T."/>
            <person name="Merkel B.J."/>
            <person name="Hornburger P."/>
            <person name="Mueller R.-W."/>
            <person name="Bruemmer F."/>
            <person name="Labrenz M."/>
            <person name="Spormann A.M."/>
            <person name="Op den Camp H."/>
            <person name="Overmann J."/>
            <person name="Amann R."/>
            <person name="Jetten M.S.M."/>
            <person name="Mascher T."/>
            <person name="Medema M.H."/>
            <person name="Devos D.P."/>
            <person name="Kaster A.-K."/>
            <person name="Ovreas L."/>
            <person name="Rohde M."/>
            <person name="Galperin M.Y."/>
            <person name="Jogler C."/>
        </authorList>
    </citation>
    <scope>NUCLEOTIDE SEQUENCE [LARGE SCALE GENOMIC DNA]</scope>
    <source>
        <strain evidence="1 2">Pan189</strain>
    </source>
</reference>
<dbReference type="EMBL" id="CP036268">
    <property type="protein sequence ID" value="QDT36416.1"/>
    <property type="molecule type" value="Genomic_DNA"/>
</dbReference>